<protein>
    <submittedName>
        <fullName evidence="15">Cytochrome b</fullName>
    </submittedName>
</protein>
<keyword evidence="4" id="KW-1003">Cell membrane</keyword>
<feature type="transmembrane region" description="Helical" evidence="13">
    <location>
        <begin position="103"/>
        <end position="122"/>
    </location>
</feature>
<comment type="similarity">
    <text evidence="12">Belongs to the cytochrome b561 family.</text>
</comment>
<gene>
    <name evidence="15" type="ORF">G8O29_07145</name>
</gene>
<dbReference type="InterPro" id="IPR011577">
    <property type="entry name" value="Cyt_b561_bac/Ni-Hgenase"/>
</dbReference>
<feature type="transmembrane region" description="Helical" evidence="13">
    <location>
        <begin position="12"/>
        <end position="36"/>
    </location>
</feature>
<keyword evidence="6 13" id="KW-0812">Transmembrane</keyword>
<dbReference type="InterPro" id="IPR016174">
    <property type="entry name" value="Di-haem_cyt_TM"/>
</dbReference>
<dbReference type="SUPFAM" id="SSF81342">
    <property type="entry name" value="Transmembrane di-heme cytochromes"/>
    <property type="match status" value="1"/>
</dbReference>
<feature type="transmembrane region" description="Helical" evidence="13">
    <location>
        <begin position="56"/>
        <end position="76"/>
    </location>
</feature>
<comment type="subcellular location">
    <subcellularLocation>
        <location evidence="2">Cell membrane</location>
        <topology evidence="2">Multi-pass membrane protein</topology>
    </subcellularLocation>
</comment>
<keyword evidence="3" id="KW-0813">Transport</keyword>
<dbReference type="PANTHER" id="PTHR30529">
    <property type="entry name" value="CYTOCHROME B561"/>
    <property type="match status" value="1"/>
</dbReference>
<keyword evidence="10" id="KW-0408">Iron</keyword>
<dbReference type="RefSeq" id="WP_166402555.1">
    <property type="nucleotide sequence ID" value="NZ_JAANHS010000004.1"/>
</dbReference>
<evidence type="ECO:0000256" key="4">
    <source>
        <dbReference type="ARBA" id="ARBA00022475"/>
    </source>
</evidence>
<name>A0ABX0G6Z1_9RHOB</name>
<feature type="domain" description="Cytochrome b561 bacterial/Ni-hydrogenase" evidence="14">
    <location>
        <begin position="16"/>
        <end position="163"/>
    </location>
</feature>
<evidence type="ECO:0000256" key="9">
    <source>
        <dbReference type="ARBA" id="ARBA00022989"/>
    </source>
</evidence>
<keyword evidence="16" id="KW-1185">Reference proteome</keyword>
<evidence type="ECO:0000256" key="11">
    <source>
        <dbReference type="ARBA" id="ARBA00023136"/>
    </source>
</evidence>
<accession>A0ABX0G6Z1</accession>
<evidence type="ECO:0000259" key="14">
    <source>
        <dbReference type="Pfam" id="PF01292"/>
    </source>
</evidence>
<dbReference type="Proteomes" id="UP001515660">
    <property type="component" value="Unassembled WGS sequence"/>
</dbReference>
<proteinExistence type="inferred from homology"/>
<evidence type="ECO:0000256" key="3">
    <source>
        <dbReference type="ARBA" id="ARBA00022448"/>
    </source>
</evidence>
<evidence type="ECO:0000256" key="2">
    <source>
        <dbReference type="ARBA" id="ARBA00004651"/>
    </source>
</evidence>
<dbReference type="PANTHER" id="PTHR30529:SF7">
    <property type="entry name" value="CYTOCHROME B561 BACTERIAL_NI-HYDROGENASE DOMAIN-CONTAINING PROTEIN"/>
    <property type="match status" value="1"/>
</dbReference>
<keyword evidence="5" id="KW-0349">Heme</keyword>
<evidence type="ECO:0000256" key="5">
    <source>
        <dbReference type="ARBA" id="ARBA00022617"/>
    </source>
</evidence>
<keyword evidence="7" id="KW-0479">Metal-binding</keyword>
<evidence type="ECO:0000256" key="13">
    <source>
        <dbReference type="SAM" id="Phobius"/>
    </source>
</evidence>
<evidence type="ECO:0000256" key="7">
    <source>
        <dbReference type="ARBA" id="ARBA00022723"/>
    </source>
</evidence>
<organism evidence="15 16">
    <name type="scientific">Rhodobacter calidifons</name>
    <dbReference type="NCBI Taxonomy" id="2715277"/>
    <lineage>
        <taxon>Bacteria</taxon>
        <taxon>Pseudomonadati</taxon>
        <taxon>Pseudomonadota</taxon>
        <taxon>Alphaproteobacteria</taxon>
        <taxon>Rhodobacterales</taxon>
        <taxon>Rhodobacter group</taxon>
        <taxon>Rhodobacter</taxon>
    </lineage>
</organism>
<keyword evidence="9 13" id="KW-1133">Transmembrane helix</keyword>
<comment type="cofactor">
    <cofactor evidence="1">
        <name>heme b</name>
        <dbReference type="ChEBI" id="CHEBI:60344"/>
    </cofactor>
</comment>
<evidence type="ECO:0000256" key="8">
    <source>
        <dbReference type="ARBA" id="ARBA00022982"/>
    </source>
</evidence>
<evidence type="ECO:0000256" key="6">
    <source>
        <dbReference type="ARBA" id="ARBA00022692"/>
    </source>
</evidence>
<evidence type="ECO:0000313" key="15">
    <source>
        <dbReference type="EMBL" id="NHB76516.1"/>
    </source>
</evidence>
<feature type="transmembrane region" description="Helical" evidence="13">
    <location>
        <begin position="128"/>
        <end position="154"/>
    </location>
</feature>
<evidence type="ECO:0000256" key="1">
    <source>
        <dbReference type="ARBA" id="ARBA00001970"/>
    </source>
</evidence>
<sequence length="166" mass="17789">MLCLQTEVTEKTATGYSGVQIALHWLVAILIVAAWFSHDGAEAAMETLEKGGTVGFVPHVAFGMAVLVLVLLRLVIRLRRGAPAAPGVPGSLAVRAADWGHRILYLLMIAVPLGGISIWFLGMDNGDVHGLFGTALLLIALGHAAIALYHQFVLRDGLLRRMMKAE</sequence>
<dbReference type="EMBL" id="JAANHS010000004">
    <property type="protein sequence ID" value="NHB76516.1"/>
    <property type="molecule type" value="Genomic_DNA"/>
</dbReference>
<reference evidence="15 16" key="1">
    <citation type="journal article" date="2022" name="Microorganisms">
        <title>Genome Sequence and Characterization of a Xanthorhodopsin-Containing, Aerobic Anoxygenic Phototrophic Rhodobacter Species, Isolated from Mesophilic Conditions at Yellowstone National Park.</title>
        <authorList>
            <person name="Kyndt J.A."/>
            <person name="Robertson S."/>
            <person name="Shoffstall I.B."/>
            <person name="Ramaley R.F."/>
            <person name="Meyer T.E."/>
        </authorList>
    </citation>
    <scope>NUCLEOTIDE SEQUENCE [LARGE SCALE GENOMIC DNA]</scope>
    <source>
        <strain evidence="15 16">M37P</strain>
    </source>
</reference>
<evidence type="ECO:0000256" key="10">
    <source>
        <dbReference type="ARBA" id="ARBA00023004"/>
    </source>
</evidence>
<keyword evidence="11 13" id="KW-0472">Membrane</keyword>
<evidence type="ECO:0000256" key="12">
    <source>
        <dbReference type="ARBA" id="ARBA00037975"/>
    </source>
</evidence>
<dbReference type="InterPro" id="IPR052168">
    <property type="entry name" value="Cytochrome_b561_oxidase"/>
</dbReference>
<evidence type="ECO:0000313" key="16">
    <source>
        <dbReference type="Proteomes" id="UP001515660"/>
    </source>
</evidence>
<dbReference type="Pfam" id="PF01292">
    <property type="entry name" value="Ni_hydr_CYTB"/>
    <property type="match status" value="1"/>
</dbReference>
<keyword evidence="8" id="KW-0249">Electron transport</keyword>
<comment type="caution">
    <text evidence="15">The sequence shown here is derived from an EMBL/GenBank/DDBJ whole genome shotgun (WGS) entry which is preliminary data.</text>
</comment>